<feature type="disulfide bond" evidence="9">
    <location>
        <begin position="230"/>
        <end position="323"/>
    </location>
</feature>
<evidence type="ECO:0000256" key="7">
    <source>
        <dbReference type="ARBA" id="ARBA00023295"/>
    </source>
</evidence>
<sequence length="776" mass="87213">MPVSARNTLLASIQTRPTDDQSVLYVIDYSNDGGQIAISVEDFKEIASNYSYRSTSDYEELSFENIAQKTRELSSASRHAHNLSTGYQPQSTASDGYTEVLEPVTNGKTVPPNLMAAFRHNLSYQVHPSVTHVKSFNGSRPAPPLGDPSSNLRDEEEGGYVNCKRRFSRDVLLPFWRRRSKYSQCIIILAVLFLICIVIAGALAAVFWTKGSEPPASPPYEPPQGYIARCLNAVCFVETQCDPEIAVNGIRDDYARGCKNDGTSEGCGWYMIHQPYFQDCFKADPGIINDWRDCARDYNCSTRCVHQYYRAYEQSCPDDMDKCECLTRNHVGGPTGYKRNYTLDSWKEVKKILENDTRNHALDNWESMLSEQPTDLAKNSTSDETALKPPLSCAPAFSVSYGTVDAGIFLQEGNEVKYASFDRAGEIVANMPDSARNTLLAPIQQGLIDAQSVFYLVDYSNDGGQIAISVEDFVELACNCSNRPTVYEELSEDTAEKAKDTSNSLELEEKCFSNAADGITVPPRLLDALRQMSNLQVHYPPMVSALPSSNRTKPSEQESTIPTTNDDDYEYDIYERPWQCLRRCDHFRRRHRRFTVTTVLLIFFGIAVAGASVFWIFPSSQSPTIQPEVHTTTEYQPPQNSTARCIKALCNATSGYCQSDEAINYHEEGSQRGCRNDGAAEGESDGCGWYLLHKSYHIDCSEKDPGILKDWRECALNYECATRCVTQYYRRYRSQCPESMDKCECLIRNHVGGPNGYKKSTTDASWEKVKAMLEKN</sequence>
<keyword evidence="5" id="KW-0378">Hydrolase</keyword>
<evidence type="ECO:0000256" key="5">
    <source>
        <dbReference type="ARBA" id="ARBA00022801"/>
    </source>
</evidence>
<feature type="transmembrane region" description="Helical" evidence="11">
    <location>
        <begin position="186"/>
        <end position="208"/>
    </location>
</feature>
<dbReference type="Gene3D" id="1.10.530.10">
    <property type="match status" value="2"/>
</dbReference>
<evidence type="ECO:0000256" key="11">
    <source>
        <dbReference type="SAM" id="Phobius"/>
    </source>
</evidence>
<dbReference type="GO" id="GO:0042742">
    <property type="term" value="P:defense response to bacterium"/>
    <property type="evidence" value="ECO:0007669"/>
    <property type="project" value="UniProtKB-KW"/>
</dbReference>
<keyword evidence="6 9" id="KW-1015">Disulfide bond</keyword>
<proteinExistence type="predicted"/>
<dbReference type="PANTHER" id="PTHR11195">
    <property type="entry name" value="DESTABILASE-RELATED"/>
    <property type="match status" value="1"/>
</dbReference>
<reference evidence="13" key="1">
    <citation type="submission" date="2022-11" db="UniProtKB">
        <authorList>
            <consortium name="WormBaseParasite"/>
        </authorList>
    </citation>
    <scope>IDENTIFICATION</scope>
</reference>
<dbReference type="PANTHER" id="PTHR11195:SF13">
    <property type="entry name" value="INVERTEBRATE-TYPE LYSOZYME 2-RELATED"/>
    <property type="match status" value="1"/>
</dbReference>
<dbReference type="Proteomes" id="UP000887566">
    <property type="component" value="Unplaced"/>
</dbReference>
<feature type="disulfide bond" evidence="9">
    <location>
        <begin position="258"/>
        <end position="267"/>
    </location>
</feature>
<dbReference type="GO" id="GO:0031640">
    <property type="term" value="P:killing of cells of another organism"/>
    <property type="evidence" value="ECO:0007669"/>
    <property type="project" value="UniProtKB-KW"/>
</dbReference>
<dbReference type="InterPro" id="IPR008597">
    <property type="entry name" value="Invert_lysozyme"/>
</dbReference>
<protein>
    <recommendedName>
        <fullName evidence="2">lysozyme</fullName>
        <ecNumber evidence="2">3.2.1.17</ecNumber>
    </recommendedName>
</protein>
<feature type="region of interest" description="Disordered" evidence="10">
    <location>
        <begin position="135"/>
        <end position="154"/>
    </location>
</feature>
<keyword evidence="11" id="KW-0812">Transmembrane</keyword>
<keyword evidence="7" id="KW-0326">Glycosidase</keyword>
<feature type="transmembrane region" description="Helical" evidence="11">
    <location>
        <begin position="596"/>
        <end position="617"/>
    </location>
</feature>
<dbReference type="Pfam" id="PF05497">
    <property type="entry name" value="Destabilase"/>
    <property type="match status" value="2"/>
</dbReference>
<evidence type="ECO:0000313" key="13">
    <source>
        <dbReference type="WBParaSite" id="PSAMB.scaffold4016size15981.g23167.t2"/>
    </source>
</evidence>
<feature type="compositionally biased region" description="Polar residues" evidence="10">
    <location>
        <begin position="546"/>
        <end position="564"/>
    </location>
</feature>
<dbReference type="AlphaFoldDB" id="A0A914WJ40"/>
<evidence type="ECO:0000256" key="4">
    <source>
        <dbReference type="ARBA" id="ARBA00022638"/>
    </source>
</evidence>
<evidence type="ECO:0000256" key="2">
    <source>
        <dbReference type="ARBA" id="ARBA00012732"/>
    </source>
</evidence>
<evidence type="ECO:0000256" key="1">
    <source>
        <dbReference type="ARBA" id="ARBA00000632"/>
    </source>
</evidence>
<keyword evidence="12" id="KW-1185">Reference proteome</keyword>
<feature type="active site" description="Nucleophile" evidence="8">
    <location>
        <position position="261"/>
    </location>
</feature>
<dbReference type="PROSITE" id="PS51909">
    <property type="entry name" value="LYSOZYME_I"/>
    <property type="match status" value="2"/>
</dbReference>
<evidence type="ECO:0000256" key="10">
    <source>
        <dbReference type="SAM" id="MobiDB-lite"/>
    </source>
</evidence>
<comment type="catalytic activity">
    <reaction evidence="1">
        <text>Hydrolysis of (1-&gt;4)-beta-linkages between N-acetylmuramic acid and N-acetyl-D-glucosamine residues in a peptidoglycan and between N-acetyl-D-glucosamine residues in chitodextrins.</text>
        <dbReference type="EC" id="3.2.1.17"/>
    </reaction>
</comment>
<evidence type="ECO:0000256" key="6">
    <source>
        <dbReference type="ARBA" id="ARBA00023157"/>
    </source>
</evidence>
<feature type="region of interest" description="Disordered" evidence="10">
    <location>
        <begin position="74"/>
        <end position="94"/>
    </location>
</feature>
<feature type="disulfide bond" evidence="9">
    <location>
        <begin position="280"/>
        <end position="304"/>
    </location>
</feature>
<evidence type="ECO:0000313" key="12">
    <source>
        <dbReference type="Proteomes" id="UP000887566"/>
    </source>
</evidence>
<accession>A0A914WJ40</accession>
<evidence type="ECO:0000256" key="3">
    <source>
        <dbReference type="ARBA" id="ARBA00022529"/>
    </source>
</evidence>
<name>A0A914WJ40_9BILA</name>
<evidence type="ECO:0000256" key="9">
    <source>
        <dbReference type="PIRSR" id="PIRSR608597-3"/>
    </source>
</evidence>
<dbReference type="WBParaSite" id="PSAMB.scaffold4016size15981.g23167.t2">
    <property type="protein sequence ID" value="PSAMB.scaffold4016size15981.g23167.t2"/>
    <property type="gene ID" value="PSAMB.scaffold4016size15981.g23167"/>
</dbReference>
<organism evidence="12 13">
    <name type="scientific">Plectus sambesii</name>
    <dbReference type="NCBI Taxonomy" id="2011161"/>
    <lineage>
        <taxon>Eukaryota</taxon>
        <taxon>Metazoa</taxon>
        <taxon>Ecdysozoa</taxon>
        <taxon>Nematoda</taxon>
        <taxon>Chromadorea</taxon>
        <taxon>Plectida</taxon>
        <taxon>Plectina</taxon>
        <taxon>Plectoidea</taxon>
        <taxon>Plectidae</taxon>
        <taxon>Plectus</taxon>
    </lineage>
</organism>
<feature type="disulfide bond" evidence="9">
    <location>
        <begin position="235"/>
        <end position="241"/>
    </location>
</feature>
<keyword evidence="11" id="KW-0472">Membrane</keyword>
<dbReference type="GO" id="GO:0003796">
    <property type="term" value="F:lysozyme activity"/>
    <property type="evidence" value="ECO:0007669"/>
    <property type="project" value="UniProtKB-EC"/>
</dbReference>
<feature type="region of interest" description="Disordered" evidence="10">
    <location>
        <begin position="544"/>
        <end position="568"/>
    </location>
</feature>
<evidence type="ECO:0000256" key="8">
    <source>
        <dbReference type="PIRSR" id="PIRSR608597-1"/>
    </source>
</evidence>
<keyword evidence="3" id="KW-0929">Antimicrobial</keyword>
<feature type="active site" description="Proton donor" evidence="8">
    <location>
        <position position="238"/>
    </location>
</feature>
<feature type="disulfide bond" evidence="9">
    <location>
        <begin position="294"/>
        <end position="300"/>
    </location>
</feature>
<keyword evidence="11" id="KW-1133">Transmembrane helix</keyword>
<dbReference type="EC" id="3.2.1.17" evidence="2"/>
<keyword evidence="4" id="KW-0081">Bacteriolytic enzyme</keyword>